<protein>
    <submittedName>
        <fullName evidence="2">Uncharacterized protein</fullName>
    </submittedName>
</protein>
<reference evidence="2 3" key="1">
    <citation type="journal article" date="2015" name="Nature">
        <title>rRNA introns, odd ribosomes, and small enigmatic genomes across a large radiation of phyla.</title>
        <authorList>
            <person name="Brown C.T."/>
            <person name="Hug L.A."/>
            <person name="Thomas B.C."/>
            <person name="Sharon I."/>
            <person name="Castelle C.J."/>
            <person name="Singh A."/>
            <person name="Wilkins M.J."/>
            <person name="Williams K.H."/>
            <person name="Banfield J.F."/>
        </authorList>
    </citation>
    <scope>NUCLEOTIDE SEQUENCE [LARGE SCALE GENOMIC DNA]</scope>
</reference>
<comment type="caution">
    <text evidence="2">The sequence shown here is derived from an EMBL/GenBank/DDBJ whole genome shotgun (WGS) entry which is preliminary data.</text>
</comment>
<dbReference type="Proteomes" id="UP000034090">
    <property type="component" value="Unassembled WGS sequence"/>
</dbReference>
<dbReference type="STRING" id="1618578.UV74_C0002G0096"/>
<dbReference type="AlphaFoldDB" id="A0A0G1DLX4"/>
<feature type="region of interest" description="Disordered" evidence="1">
    <location>
        <begin position="1"/>
        <end position="52"/>
    </location>
</feature>
<organism evidence="2 3">
    <name type="scientific">Candidatus Woesebacteria bacterium GW2011_GWB1_43_14</name>
    <dbReference type="NCBI Taxonomy" id="1618578"/>
    <lineage>
        <taxon>Bacteria</taxon>
        <taxon>Candidatus Woeseibacteriota</taxon>
    </lineage>
</organism>
<proteinExistence type="predicted"/>
<name>A0A0G1DLX4_9BACT</name>
<accession>A0A0G1DLX4</accession>
<sequence length="92" mass="9800">MEVTPSQEASVGVASAKSSSSQPAPIIGGTIKEVQAPTPPKPAVTNIPADNQSELEELSKGNVDEASTWFGVFWLRRVKQAVLDGIHVIFKK</sequence>
<feature type="compositionally biased region" description="Low complexity" evidence="1">
    <location>
        <begin position="9"/>
        <end position="21"/>
    </location>
</feature>
<dbReference type="EMBL" id="LCFQ01000002">
    <property type="protein sequence ID" value="KKS98875.1"/>
    <property type="molecule type" value="Genomic_DNA"/>
</dbReference>
<evidence type="ECO:0000313" key="2">
    <source>
        <dbReference type="EMBL" id="KKS98875.1"/>
    </source>
</evidence>
<gene>
    <name evidence="2" type="ORF">UV74_C0002G0096</name>
</gene>
<evidence type="ECO:0000256" key="1">
    <source>
        <dbReference type="SAM" id="MobiDB-lite"/>
    </source>
</evidence>
<evidence type="ECO:0000313" key="3">
    <source>
        <dbReference type="Proteomes" id="UP000034090"/>
    </source>
</evidence>